<name>A0A5B7HJV1_PORTR</name>
<evidence type="ECO:0000313" key="3">
    <source>
        <dbReference type="Proteomes" id="UP000324222"/>
    </source>
</evidence>
<feature type="compositionally biased region" description="Basic and acidic residues" evidence="1">
    <location>
        <begin position="26"/>
        <end position="43"/>
    </location>
</feature>
<comment type="caution">
    <text evidence="2">The sequence shown here is derived from an EMBL/GenBank/DDBJ whole genome shotgun (WGS) entry which is preliminary data.</text>
</comment>
<reference evidence="2 3" key="1">
    <citation type="submission" date="2019-05" db="EMBL/GenBank/DDBJ databases">
        <title>Another draft genome of Portunus trituberculatus and its Hox gene families provides insights of decapod evolution.</title>
        <authorList>
            <person name="Jeong J.-H."/>
            <person name="Song I."/>
            <person name="Kim S."/>
            <person name="Choi T."/>
            <person name="Kim D."/>
            <person name="Ryu S."/>
            <person name="Kim W."/>
        </authorList>
    </citation>
    <scope>NUCLEOTIDE SEQUENCE [LARGE SCALE GENOMIC DNA]</scope>
    <source>
        <tissue evidence="2">Muscle</tissue>
    </source>
</reference>
<dbReference type="AlphaFoldDB" id="A0A5B7HJV1"/>
<organism evidence="2 3">
    <name type="scientific">Portunus trituberculatus</name>
    <name type="common">Swimming crab</name>
    <name type="synonym">Neptunus trituberculatus</name>
    <dbReference type="NCBI Taxonomy" id="210409"/>
    <lineage>
        <taxon>Eukaryota</taxon>
        <taxon>Metazoa</taxon>
        <taxon>Ecdysozoa</taxon>
        <taxon>Arthropoda</taxon>
        <taxon>Crustacea</taxon>
        <taxon>Multicrustacea</taxon>
        <taxon>Malacostraca</taxon>
        <taxon>Eumalacostraca</taxon>
        <taxon>Eucarida</taxon>
        <taxon>Decapoda</taxon>
        <taxon>Pleocyemata</taxon>
        <taxon>Brachyura</taxon>
        <taxon>Eubrachyura</taxon>
        <taxon>Portunoidea</taxon>
        <taxon>Portunidae</taxon>
        <taxon>Portuninae</taxon>
        <taxon>Portunus</taxon>
    </lineage>
</organism>
<accession>A0A5B7HJV1</accession>
<gene>
    <name evidence="2" type="ORF">E2C01_064702</name>
</gene>
<evidence type="ECO:0000313" key="2">
    <source>
        <dbReference type="EMBL" id="MPC70453.1"/>
    </source>
</evidence>
<dbReference type="EMBL" id="VSRR010031158">
    <property type="protein sequence ID" value="MPC70453.1"/>
    <property type="molecule type" value="Genomic_DNA"/>
</dbReference>
<proteinExistence type="predicted"/>
<feature type="region of interest" description="Disordered" evidence="1">
    <location>
        <begin position="22"/>
        <end position="48"/>
    </location>
</feature>
<protein>
    <submittedName>
        <fullName evidence="2">Uncharacterized protein</fullName>
    </submittedName>
</protein>
<dbReference type="Proteomes" id="UP000324222">
    <property type="component" value="Unassembled WGS sequence"/>
</dbReference>
<keyword evidence="3" id="KW-1185">Reference proteome</keyword>
<sequence>MNETQPETKERVGVRTVILWRARPAGRQDPDHDEERRGGRWEVHGSCSSDGSVLGLLLV</sequence>
<evidence type="ECO:0000256" key="1">
    <source>
        <dbReference type="SAM" id="MobiDB-lite"/>
    </source>
</evidence>